<evidence type="ECO:0000259" key="1">
    <source>
        <dbReference type="Pfam" id="PF12867"/>
    </source>
</evidence>
<name>A0ABR7V943_9FLAO</name>
<protein>
    <submittedName>
        <fullName evidence="2">DinB family protein</fullName>
    </submittedName>
</protein>
<accession>A0ABR7V943</accession>
<evidence type="ECO:0000313" key="3">
    <source>
        <dbReference type="Proteomes" id="UP000598350"/>
    </source>
</evidence>
<gene>
    <name evidence="2" type="ORF">HPE63_01895</name>
</gene>
<dbReference type="InterPro" id="IPR024775">
    <property type="entry name" value="DinB-like"/>
</dbReference>
<organism evidence="2 3">
    <name type="scientific">Maribacter arenosus</name>
    <dbReference type="NCBI Taxonomy" id="1854708"/>
    <lineage>
        <taxon>Bacteria</taxon>
        <taxon>Pseudomonadati</taxon>
        <taxon>Bacteroidota</taxon>
        <taxon>Flavobacteriia</taxon>
        <taxon>Flavobacteriales</taxon>
        <taxon>Flavobacteriaceae</taxon>
        <taxon>Maribacter</taxon>
    </lineage>
</organism>
<dbReference type="Gene3D" id="1.20.120.450">
    <property type="entry name" value="dinb family like domain"/>
    <property type="match status" value="1"/>
</dbReference>
<feature type="domain" description="DinB-like" evidence="1">
    <location>
        <begin position="33"/>
        <end position="166"/>
    </location>
</feature>
<sequence length="173" mass="19895">MRITELDVVEYSPFYQPYLDVLGDVELFDILVKQLGNFPKFLDSLPEEKFGYSYVKGKWTLAEVLVHVLDTERIFQYRALRLMRGDKTPLPGFDQDLFVPNSNAGQRTKKSIIEEYVIVRRSTIALFSNMNPKTLREIGEVSDGPMSVAALGFIICGHQKHHRNVIRLKYLGL</sequence>
<dbReference type="InterPro" id="IPR034660">
    <property type="entry name" value="DinB/YfiT-like"/>
</dbReference>
<dbReference type="Pfam" id="PF12867">
    <property type="entry name" value="DinB_2"/>
    <property type="match status" value="1"/>
</dbReference>
<dbReference type="SUPFAM" id="SSF109854">
    <property type="entry name" value="DinB/YfiT-like putative metalloenzymes"/>
    <property type="match status" value="1"/>
</dbReference>
<dbReference type="RefSeq" id="WP_188312531.1">
    <property type="nucleotide sequence ID" value="NZ_JABTCG010000001.1"/>
</dbReference>
<reference evidence="2 3" key="1">
    <citation type="submission" date="2020-05" db="EMBL/GenBank/DDBJ databases">
        <title>The draft genome sequence of Maribacter arenosus CAU 1321.</title>
        <authorList>
            <person name="Mu L."/>
        </authorList>
    </citation>
    <scope>NUCLEOTIDE SEQUENCE [LARGE SCALE GENOMIC DNA]</scope>
    <source>
        <strain evidence="2 3">CAU 1321</strain>
    </source>
</reference>
<dbReference type="Proteomes" id="UP000598350">
    <property type="component" value="Unassembled WGS sequence"/>
</dbReference>
<comment type="caution">
    <text evidence="2">The sequence shown here is derived from an EMBL/GenBank/DDBJ whole genome shotgun (WGS) entry which is preliminary data.</text>
</comment>
<dbReference type="EMBL" id="JABTCG010000001">
    <property type="protein sequence ID" value="MBD0849406.1"/>
    <property type="molecule type" value="Genomic_DNA"/>
</dbReference>
<keyword evidence="3" id="KW-1185">Reference proteome</keyword>
<proteinExistence type="predicted"/>
<evidence type="ECO:0000313" key="2">
    <source>
        <dbReference type="EMBL" id="MBD0849406.1"/>
    </source>
</evidence>